<sequence>MAWQTDATHHHQPPPTHHHHQSPQLTWAHLTSQQPPPPPSSSMYAPPGWSAPTPFHTASTQMPPVLGHLGESSSSVAGFKTHVSRPSPSAALQPPGSVSGGETSLFRGPSRPPPIEPTTHLQNARYHRRGRKLVTTLNSDVKDDIARRERGSANKQMKEKLIEVHKEYAKTVATLRNSNVHLSQEVGTLRKRVTAAAASPAAAPPPDAYVEIRVYVSEHAPECAVGAIRVPAGGVLGDVKHAINHELLTEYANESPFAYAISLNGSDPMGPRADTTPLVGMLVGVGSEDHRAVVIPRGQEVVYKL</sequence>
<feature type="region of interest" description="Disordered" evidence="1">
    <location>
        <begin position="1"/>
        <end position="131"/>
    </location>
</feature>
<comment type="caution">
    <text evidence="2">The sequence shown here is derived from an EMBL/GenBank/DDBJ whole genome shotgun (WGS) entry which is preliminary data.</text>
</comment>
<protein>
    <submittedName>
        <fullName evidence="2">Uncharacterized protein</fullName>
    </submittedName>
</protein>
<evidence type="ECO:0000256" key="1">
    <source>
        <dbReference type="SAM" id="MobiDB-lite"/>
    </source>
</evidence>
<feature type="compositionally biased region" description="Basic residues" evidence="1">
    <location>
        <begin position="10"/>
        <end position="21"/>
    </location>
</feature>
<dbReference type="AlphaFoldDB" id="A0A830I412"/>
<accession>A0A830I412</accession>
<evidence type="ECO:0000313" key="2">
    <source>
        <dbReference type="EMBL" id="GHP12451.1"/>
    </source>
</evidence>
<name>A0A830I412_9CHLO</name>
<gene>
    <name evidence="2" type="ORF">PPROV_001117900</name>
</gene>
<organism evidence="2 3">
    <name type="scientific">Pycnococcus provasolii</name>
    <dbReference type="NCBI Taxonomy" id="41880"/>
    <lineage>
        <taxon>Eukaryota</taxon>
        <taxon>Viridiplantae</taxon>
        <taxon>Chlorophyta</taxon>
        <taxon>Pseudoscourfieldiophyceae</taxon>
        <taxon>Pseudoscourfieldiales</taxon>
        <taxon>Pycnococcaceae</taxon>
        <taxon>Pycnococcus</taxon>
    </lineage>
</organism>
<dbReference type="EMBL" id="BNJQ01000042">
    <property type="protein sequence ID" value="GHP12451.1"/>
    <property type="molecule type" value="Genomic_DNA"/>
</dbReference>
<keyword evidence="3" id="KW-1185">Reference proteome</keyword>
<proteinExistence type="predicted"/>
<dbReference type="Proteomes" id="UP000660262">
    <property type="component" value="Unassembled WGS sequence"/>
</dbReference>
<reference evidence="2" key="1">
    <citation type="submission" date="2020-10" db="EMBL/GenBank/DDBJ databases">
        <title>Unveiling of a novel bifunctional photoreceptor, Dualchrome1, isolated from a cosmopolitan green alga.</title>
        <authorList>
            <person name="Suzuki S."/>
            <person name="Kawachi M."/>
        </authorList>
    </citation>
    <scope>NUCLEOTIDE SEQUENCE</scope>
    <source>
        <strain evidence="2">NIES 2893</strain>
    </source>
</reference>
<evidence type="ECO:0000313" key="3">
    <source>
        <dbReference type="Proteomes" id="UP000660262"/>
    </source>
</evidence>